<evidence type="ECO:0000313" key="2">
    <source>
        <dbReference type="EMBL" id="PJE51383.1"/>
    </source>
</evidence>
<evidence type="ECO:0008006" key="4">
    <source>
        <dbReference type="Google" id="ProtNLM"/>
    </source>
</evidence>
<reference evidence="2 3" key="1">
    <citation type="submission" date="2017-09" db="EMBL/GenBank/DDBJ databases">
        <title>Depth-based differentiation of microbial function through sediment-hosted aquifers and enrichment of novel symbionts in the deep terrestrial subsurface.</title>
        <authorList>
            <person name="Probst A.J."/>
            <person name="Ladd B."/>
            <person name="Jarett J.K."/>
            <person name="Geller-Mcgrath D.E."/>
            <person name="Sieber C.M."/>
            <person name="Emerson J.B."/>
            <person name="Anantharaman K."/>
            <person name="Thomas B.C."/>
            <person name="Malmstrom R."/>
            <person name="Stieglmeier M."/>
            <person name="Klingl A."/>
            <person name="Woyke T."/>
            <person name="Ryan C.M."/>
            <person name="Banfield J.F."/>
        </authorList>
    </citation>
    <scope>NUCLEOTIDE SEQUENCE [LARGE SCALE GENOMIC DNA]</scope>
    <source>
        <strain evidence="2">CG10_big_fil_rev_8_21_14_0_10_36_16</strain>
    </source>
</reference>
<feature type="coiled-coil region" evidence="1">
    <location>
        <begin position="33"/>
        <end position="67"/>
    </location>
</feature>
<dbReference type="EMBL" id="PCXQ01000003">
    <property type="protein sequence ID" value="PJE51383.1"/>
    <property type="molecule type" value="Genomic_DNA"/>
</dbReference>
<dbReference type="AlphaFoldDB" id="A0A2J0Q887"/>
<keyword evidence="1" id="KW-0175">Coiled coil</keyword>
<evidence type="ECO:0000313" key="3">
    <source>
        <dbReference type="Proteomes" id="UP000228496"/>
    </source>
</evidence>
<gene>
    <name evidence="2" type="ORF">COV29_01360</name>
</gene>
<organism evidence="2 3">
    <name type="scientific">Candidatus Yanofskybacteria bacterium CG10_big_fil_rev_8_21_14_0_10_36_16</name>
    <dbReference type="NCBI Taxonomy" id="1975096"/>
    <lineage>
        <taxon>Bacteria</taxon>
        <taxon>Candidatus Yanofskyibacteriota</taxon>
    </lineage>
</organism>
<dbReference type="Pfam" id="PF04977">
    <property type="entry name" value="DivIC"/>
    <property type="match status" value="1"/>
</dbReference>
<evidence type="ECO:0000256" key="1">
    <source>
        <dbReference type="SAM" id="Coils"/>
    </source>
</evidence>
<protein>
    <recommendedName>
        <fullName evidence="4">Septum formation initiator</fullName>
    </recommendedName>
</protein>
<dbReference type="InterPro" id="IPR007060">
    <property type="entry name" value="FtsL/DivIC"/>
</dbReference>
<name>A0A2J0Q887_9BACT</name>
<proteinExistence type="predicted"/>
<accession>A0A2J0Q887</accession>
<sequence>MNNKLFQSPLLTVPLVLLVGFLAIRLIQINPQRVDLNRKISNLENQLKETEELIQELEENAGYYQSDTYKEMQARLKFDLIKPGEKVIYIYENSSDVEASSSAEPEHKKEKSFFGKLFEYVTGD</sequence>
<dbReference type="Proteomes" id="UP000228496">
    <property type="component" value="Unassembled WGS sequence"/>
</dbReference>
<comment type="caution">
    <text evidence="2">The sequence shown here is derived from an EMBL/GenBank/DDBJ whole genome shotgun (WGS) entry which is preliminary data.</text>
</comment>